<feature type="compositionally biased region" description="Low complexity" evidence="12">
    <location>
        <begin position="648"/>
        <end position="660"/>
    </location>
</feature>
<feature type="region of interest" description="Disordered" evidence="12">
    <location>
        <begin position="630"/>
        <end position="667"/>
    </location>
</feature>
<evidence type="ECO:0000256" key="9">
    <source>
        <dbReference type="PROSITE-ProRule" id="PRU00283"/>
    </source>
</evidence>
<dbReference type="InParanoid" id="A0A078AU88"/>
<dbReference type="CDD" id="cd01367">
    <property type="entry name" value="KISc_KIF2_like"/>
    <property type="match status" value="1"/>
</dbReference>
<dbReference type="AlphaFoldDB" id="A0A078AU88"/>
<keyword evidence="7" id="KW-0206">Cytoskeleton</keyword>
<dbReference type="GO" id="GO:0008017">
    <property type="term" value="F:microtubule binding"/>
    <property type="evidence" value="ECO:0007669"/>
    <property type="project" value="InterPro"/>
</dbReference>
<evidence type="ECO:0000256" key="1">
    <source>
        <dbReference type="ARBA" id="ARBA00004245"/>
    </source>
</evidence>
<keyword evidence="11" id="KW-0175">Coiled coil</keyword>
<dbReference type="InterPro" id="IPR019821">
    <property type="entry name" value="Kinesin_motor_CS"/>
</dbReference>
<dbReference type="FunFam" id="3.40.850.10:FF:000012">
    <property type="entry name" value="Kinesin-like protein"/>
    <property type="match status" value="1"/>
</dbReference>
<sequence>MKDRVNSKKEQQIDNMTNDEVVNELKEKKLPTFGTVVERKDRLKKHYGRLIYQIQIVIGIQGVGMPAAVNDSTLKDGTNNIQLSSAAIAANAAKKTSCLEEIERLKQNREERRKKMDDLRKQKTEREQYNEAQGIKVDVDFQVMVEQNMRNVPQMSPHIPADQLKICVCVKKRPIFNSELSAGDIDCVSASNPNIIVHECKYKVDGITKFIDNSDFEFDNTFSHDESNQDLYFYSIRPILDLVFNCGIVTVFAYGQTGSGKTYTMQGLQELAIKDLFDRGVNYFQEHNRNFTVTVSMYEIYGGKVYDLINNHEQLKVQEDKNQKIQIHGLKEQFVQSEEEILNLIAFGNSVRTTHATKANDTSSRSHAVCQIKVHEEGIKQAGRLLLVDLAGSERAQDCQSNNKDRQQEGAEINKSLLALKECVRALDAQKANTTNQHVPFRGSKLTMVLRDSFIQSDKNKIFMLACICPGSSSADHTLNTLRYAERLKERSGNQNQNIPNGGPPNHQQTYNPNQLEEQLKLFKKQNSLKYISNDNEKEQLPPQSHASQQQPIKKAQTNIPVIQTKNINNPQNRDSIPMKPNKELFYHQNQNQEEKSFSDYGNEDMYDGDIIMLDEPTGLSSQQTKIKSILPPKNQSPQSKLQKPSLQTAQQQKHNFQQQPKTSTNNATSALIQKQGLQQKPVIQNKYQQQQPSQQQHQQNQNHAPQQNHHNQQPQYSQQQQNHKFNNQLKKQDDSFLNEDEPYNMNNISPRQKQPKPHQVSSIVQRKSQEPNINSNQKDLQMKIQTPPKQMPYVAYNNVNQQQQDEDDMMGYDDDRIAAEENILNGHLECVKEEAQLITQEGELITKIEKAMVNDANYDMKGYLDMAEIIARKKLEMYSKLLNDISDFKGRFAHEL</sequence>
<dbReference type="PANTHER" id="PTHR47971:SF8">
    <property type="entry name" value="KINESIN-LIKE PROTEIN"/>
    <property type="match status" value="1"/>
</dbReference>
<keyword evidence="6 9" id="KW-0505">Motor protein</keyword>
<feature type="compositionally biased region" description="Polar residues" evidence="12">
    <location>
        <begin position="542"/>
        <end position="575"/>
    </location>
</feature>
<dbReference type="InterPro" id="IPR027640">
    <property type="entry name" value="Kinesin-like_fam"/>
</dbReference>
<dbReference type="Gene3D" id="3.40.850.10">
    <property type="entry name" value="Kinesin motor domain"/>
    <property type="match status" value="1"/>
</dbReference>
<dbReference type="Pfam" id="PF00225">
    <property type="entry name" value="Kinesin"/>
    <property type="match status" value="1"/>
</dbReference>
<keyword evidence="4 9" id="KW-0547">Nucleotide-binding</keyword>
<keyword evidence="2" id="KW-0963">Cytoplasm</keyword>
<dbReference type="Proteomes" id="UP000039865">
    <property type="component" value="Unassembled WGS sequence"/>
</dbReference>
<evidence type="ECO:0000313" key="14">
    <source>
        <dbReference type="EMBL" id="CDW84398.1"/>
    </source>
</evidence>
<dbReference type="GO" id="GO:0005524">
    <property type="term" value="F:ATP binding"/>
    <property type="evidence" value="ECO:0007669"/>
    <property type="project" value="UniProtKB-UniRule"/>
</dbReference>
<accession>A0A078AU88</accession>
<feature type="region of interest" description="Disordered" evidence="12">
    <location>
        <begin position="738"/>
        <end position="778"/>
    </location>
</feature>
<feature type="region of interest" description="Disordered" evidence="12">
    <location>
        <begin position="538"/>
        <end position="580"/>
    </location>
</feature>
<protein>
    <recommendedName>
        <fullName evidence="10">Kinesin-like protein</fullName>
    </recommendedName>
</protein>
<evidence type="ECO:0000256" key="5">
    <source>
        <dbReference type="ARBA" id="ARBA00022840"/>
    </source>
</evidence>
<evidence type="ECO:0000256" key="2">
    <source>
        <dbReference type="ARBA" id="ARBA00022490"/>
    </source>
</evidence>
<feature type="compositionally biased region" description="Polar residues" evidence="12">
    <location>
        <begin position="634"/>
        <end position="647"/>
    </location>
</feature>
<dbReference type="PROSITE" id="PS50067">
    <property type="entry name" value="KINESIN_MOTOR_2"/>
    <property type="match status" value="1"/>
</dbReference>
<dbReference type="GO" id="GO:0005874">
    <property type="term" value="C:microtubule"/>
    <property type="evidence" value="ECO:0007669"/>
    <property type="project" value="UniProtKB-KW"/>
</dbReference>
<dbReference type="PANTHER" id="PTHR47971">
    <property type="entry name" value="KINESIN-RELATED PROTEIN 6"/>
    <property type="match status" value="1"/>
</dbReference>
<dbReference type="OrthoDB" id="3176171at2759"/>
<evidence type="ECO:0000256" key="8">
    <source>
        <dbReference type="ARBA" id="ARBA00061030"/>
    </source>
</evidence>
<reference evidence="14 15" key="1">
    <citation type="submission" date="2014-06" db="EMBL/GenBank/DDBJ databases">
        <authorList>
            <person name="Swart Estienne"/>
        </authorList>
    </citation>
    <scope>NUCLEOTIDE SEQUENCE [LARGE SCALE GENOMIC DNA]</scope>
    <source>
        <strain evidence="14 15">130c</strain>
    </source>
</reference>
<dbReference type="InterPro" id="IPR027417">
    <property type="entry name" value="P-loop_NTPase"/>
</dbReference>
<feature type="compositionally biased region" description="Low complexity" evidence="12">
    <location>
        <begin position="493"/>
        <end position="509"/>
    </location>
</feature>
<feature type="region of interest" description="Disordered" evidence="12">
    <location>
        <begin position="492"/>
        <end position="512"/>
    </location>
</feature>
<evidence type="ECO:0000256" key="3">
    <source>
        <dbReference type="ARBA" id="ARBA00022701"/>
    </source>
</evidence>
<evidence type="ECO:0000256" key="11">
    <source>
        <dbReference type="SAM" id="Coils"/>
    </source>
</evidence>
<evidence type="ECO:0000256" key="7">
    <source>
        <dbReference type="ARBA" id="ARBA00023212"/>
    </source>
</evidence>
<evidence type="ECO:0000259" key="13">
    <source>
        <dbReference type="PROSITE" id="PS50067"/>
    </source>
</evidence>
<dbReference type="SMART" id="SM00129">
    <property type="entry name" value="KISc"/>
    <property type="match status" value="1"/>
</dbReference>
<dbReference type="PRINTS" id="PR00380">
    <property type="entry name" value="KINESINHEAVY"/>
</dbReference>
<comment type="similarity">
    <text evidence="8">Belongs to the TRAFAC class myosin-kinesin ATPase superfamily. Kinesin family. KIN-13 subfamily.</text>
</comment>
<dbReference type="InterPro" id="IPR001752">
    <property type="entry name" value="Kinesin_motor_dom"/>
</dbReference>
<evidence type="ECO:0000256" key="6">
    <source>
        <dbReference type="ARBA" id="ARBA00023175"/>
    </source>
</evidence>
<dbReference type="PROSITE" id="PS00411">
    <property type="entry name" value="KINESIN_MOTOR_1"/>
    <property type="match status" value="1"/>
</dbReference>
<dbReference type="SUPFAM" id="SSF52540">
    <property type="entry name" value="P-loop containing nucleoside triphosphate hydrolases"/>
    <property type="match status" value="1"/>
</dbReference>
<feature type="compositionally biased region" description="Polar residues" evidence="12">
    <location>
        <begin position="760"/>
        <end position="778"/>
    </location>
</feature>
<keyword evidence="3 10" id="KW-0493">Microtubule</keyword>
<feature type="region of interest" description="Disordered" evidence="12">
    <location>
        <begin position="685"/>
        <end position="723"/>
    </location>
</feature>
<dbReference type="GO" id="GO:0003777">
    <property type="term" value="F:microtubule motor activity"/>
    <property type="evidence" value="ECO:0007669"/>
    <property type="project" value="InterPro"/>
</dbReference>
<evidence type="ECO:0000256" key="10">
    <source>
        <dbReference type="RuleBase" id="RU000394"/>
    </source>
</evidence>
<name>A0A078AU88_STYLE</name>
<proteinExistence type="inferred from homology"/>
<dbReference type="EMBL" id="CCKQ01012763">
    <property type="protein sequence ID" value="CDW84398.1"/>
    <property type="molecule type" value="Genomic_DNA"/>
</dbReference>
<dbReference type="GO" id="GO:0007019">
    <property type="term" value="P:microtubule depolymerization"/>
    <property type="evidence" value="ECO:0007669"/>
    <property type="project" value="TreeGrafter"/>
</dbReference>
<gene>
    <name evidence="14" type="primary">Contig10119.g10810</name>
    <name evidence="14" type="ORF">STYLEM_13460</name>
</gene>
<feature type="coiled-coil region" evidence="11">
    <location>
        <begin position="95"/>
        <end position="132"/>
    </location>
</feature>
<keyword evidence="5 9" id="KW-0067">ATP-binding</keyword>
<dbReference type="InterPro" id="IPR036961">
    <property type="entry name" value="Kinesin_motor_dom_sf"/>
</dbReference>
<evidence type="ECO:0000256" key="12">
    <source>
        <dbReference type="SAM" id="MobiDB-lite"/>
    </source>
</evidence>
<keyword evidence="15" id="KW-1185">Reference proteome</keyword>
<dbReference type="OMA" id="VMQIIQH"/>
<evidence type="ECO:0000256" key="4">
    <source>
        <dbReference type="ARBA" id="ARBA00022741"/>
    </source>
</evidence>
<organism evidence="14 15">
    <name type="scientific">Stylonychia lemnae</name>
    <name type="common">Ciliate</name>
    <dbReference type="NCBI Taxonomy" id="5949"/>
    <lineage>
        <taxon>Eukaryota</taxon>
        <taxon>Sar</taxon>
        <taxon>Alveolata</taxon>
        <taxon>Ciliophora</taxon>
        <taxon>Intramacronucleata</taxon>
        <taxon>Spirotrichea</taxon>
        <taxon>Stichotrichia</taxon>
        <taxon>Sporadotrichida</taxon>
        <taxon>Oxytrichidae</taxon>
        <taxon>Stylonychinae</taxon>
        <taxon>Stylonychia</taxon>
    </lineage>
</organism>
<dbReference type="GO" id="GO:0007018">
    <property type="term" value="P:microtubule-based movement"/>
    <property type="evidence" value="ECO:0007669"/>
    <property type="project" value="InterPro"/>
</dbReference>
<comment type="subcellular location">
    <subcellularLocation>
        <location evidence="1">Cytoplasm</location>
        <location evidence="1">Cytoskeleton</location>
    </subcellularLocation>
</comment>
<feature type="domain" description="Kinesin motor" evidence="13">
    <location>
        <begin position="165"/>
        <end position="491"/>
    </location>
</feature>
<evidence type="ECO:0000313" key="15">
    <source>
        <dbReference type="Proteomes" id="UP000039865"/>
    </source>
</evidence>
<feature type="binding site" evidence="9">
    <location>
        <begin position="255"/>
        <end position="262"/>
    </location>
    <ligand>
        <name>ATP</name>
        <dbReference type="ChEBI" id="CHEBI:30616"/>
    </ligand>
</feature>